<dbReference type="Proteomes" id="UP001634007">
    <property type="component" value="Unassembled WGS sequence"/>
</dbReference>
<dbReference type="PANTHER" id="PTHR11926">
    <property type="entry name" value="GLUCOSYL/GLUCURONOSYL TRANSFERASES"/>
    <property type="match status" value="1"/>
</dbReference>
<keyword evidence="3" id="KW-0808">Transferase</keyword>
<keyword evidence="5" id="KW-1185">Reference proteome</keyword>
<protein>
    <submittedName>
        <fullName evidence="4">Uncharacterized protein</fullName>
    </submittedName>
</protein>
<evidence type="ECO:0000256" key="1">
    <source>
        <dbReference type="ARBA" id="ARBA00009995"/>
    </source>
</evidence>
<sequence length="366" mass="41390">MDLSRSQAGAARMAHVMAIPYPGRGHINPMMNFCKLLASTATDVLVTTKVMEEWLGISPTIGFEPKPDAVQFAPIPNVIPSKRDRAENFPMFIEAVMTKMEAPVEQLLDRLEPLVTTILADTYLFWAVRIRNKRKIQVGSFWTMSVLVFSVFHHFDLLAQNNHFPIDLAKRGDELEDYIPGLPPTRLVDLPTFFEGKGRATLDRALECFSWMLKAQYIILTTFHKLEARTVDALKAELPLPIYTWLDAQPEASVLYFSLGSFLSVSSDQMEELTTGVRNSGVRFLFCGKRGLVVPWCDQLKVLNHFVVGGFWTHCRLNSTLEAIFASVPMLAFLIFDLPIVEIVQRFMDLDSEDGKAIRKMASELQ</sequence>
<evidence type="ECO:0000313" key="4">
    <source>
        <dbReference type="EMBL" id="KAL3719895.1"/>
    </source>
</evidence>
<dbReference type="AlphaFoldDB" id="A0ABD3J304"/>
<dbReference type="Gene3D" id="3.40.50.2000">
    <property type="entry name" value="Glycogen Phosphorylase B"/>
    <property type="match status" value="2"/>
</dbReference>
<dbReference type="EMBL" id="JBJKBG010000010">
    <property type="protein sequence ID" value="KAL3719895.1"/>
    <property type="molecule type" value="Genomic_DNA"/>
</dbReference>
<comment type="caution">
    <text evidence="4">The sequence shown here is derived from an EMBL/GenBank/DDBJ whole genome shotgun (WGS) entry which is preliminary data.</text>
</comment>
<reference evidence="4 5" key="1">
    <citation type="submission" date="2024-11" db="EMBL/GenBank/DDBJ databases">
        <title>Chromosome-level genome assembly of Eucalyptus globulus Labill. provides insights into its genome evolution.</title>
        <authorList>
            <person name="Li X."/>
        </authorList>
    </citation>
    <scope>NUCLEOTIDE SEQUENCE [LARGE SCALE GENOMIC DNA]</scope>
    <source>
        <strain evidence="4">CL2024</strain>
        <tissue evidence="4">Fresh tender leaves</tissue>
    </source>
</reference>
<name>A0ABD3J304_EUCGL</name>
<accession>A0ABD3J304</accession>
<organism evidence="4 5">
    <name type="scientific">Eucalyptus globulus</name>
    <name type="common">Tasmanian blue gum</name>
    <dbReference type="NCBI Taxonomy" id="34317"/>
    <lineage>
        <taxon>Eukaryota</taxon>
        <taxon>Viridiplantae</taxon>
        <taxon>Streptophyta</taxon>
        <taxon>Embryophyta</taxon>
        <taxon>Tracheophyta</taxon>
        <taxon>Spermatophyta</taxon>
        <taxon>Magnoliopsida</taxon>
        <taxon>eudicotyledons</taxon>
        <taxon>Gunneridae</taxon>
        <taxon>Pentapetalae</taxon>
        <taxon>rosids</taxon>
        <taxon>malvids</taxon>
        <taxon>Myrtales</taxon>
        <taxon>Myrtaceae</taxon>
        <taxon>Myrtoideae</taxon>
        <taxon>Eucalypteae</taxon>
        <taxon>Eucalyptus</taxon>
    </lineage>
</organism>
<proteinExistence type="inferred from homology"/>
<dbReference type="PANTHER" id="PTHR11926:SF1494">
    <property type="entry name" value="FLAVONOL 3-O-GLUCOSYLTRANSFERASE UGT76E12-RELATED"/>
    <property type="match status" value="1"/>
</dbReference>
<dbReference type="SUPFAM" id="SSF53756">
    <property type="entry name" value="UDP-Glycosyltransferase/glycogen phosphorylase"/>
    <property type="match status" value="1"/>
</dbReference>
<evidence type="ECO:0000256" key="3">
    <source>
        <dbReference type="ARBA" id="ARBA00022679"/>
    </source>
</evidence>
<gene>
    <name evidence="4" type="ORF">ACJRO7_004821</name>
</gene>
<dbReference type="GO" id="GO:0016757">
    <property type="term" value="F:glycosyltransferase activity"/>
    <property type="evidence" value="ECO:0007669"/>
    <property type="project" value="UniProtKB-KW"/>
</dbReference>
<dbReference type="Pfam" id="PF00201">
    <property type="entry name" value="UDPGT"/>
    <property type="match status" value="1"/>
</dbReference>
<comment type="similarity">
    <text evidence="1">Belongs to the UDP-glycosyltransferase family.</text>
</comment>
<keyword evidence="2" id="KW-0328">Glycosyltransferase</keyword>
<dbReference type="CDD" id="cd03784">
    <property type="entry name" value="GT1_Gtf-like"/>
    <property type="match status" value="1"/>
</dbReference>
<dbReference type="InterPro" id="IPR002213">
    <property type="entry name" value="UDP_glucos_trans"/>
</dbReference>
<evidence type="ECO:0000313" key="5">
    <source>
        <dbReference type="Proteomes" id="UP001634007"/>
    </source>
</evidence>
<evidence type="ECO:0000256" key="2">
    <source>
        <dbReference type="ARBA" id="ARBA00022676"/>
    </source>
</evidence>